<evidence type="ECO:0000259" key="8">
    <source>
        <dbReference type="PROSITE" id="PS51403"/>
    </source>
</evidence>
<dbReference type="EMBL" id="WUAV01000006">
    <property type="protein sequence ID" value="KAF1746384.1"/>
    <property type="molecule type" value="Genomic_DNA"/>
</dbReference>
<evidence type="ECO:0000256" key="3">
    <source>
        <dbReference type="ARBA" id="ARBA00022530"/>
    </source>
</evidence>
<keyword evidence="2" id="KW-0964">Secreted</keyword>
<dbReference type="Pfam" id="PF01413">
    <property type="entry name" value="C4"/>
    <property type="match status" value="1"/>
</dbReference>
<dbReference type="Gene3D" id="2.170.240.10">
    <property type="entry name" value="Collagen IV, non-collagenous"/>
    <property type="match status" value="1"/>
</dbReference>
<dbReference type="InterPro" id="IPR016187">
    <property type="entry name" value="CTDL_fold"/>
</dbReference>
<dbReference type="InterPro" id="IPR036954">
    <property type="entry name" value="Collagen_IV_NC_sf"/>
</dbReference>
<feature type="domain" description="Collagen IV NC1" evidence="8">
    <location>
        <begin position="1"/>
        <end position="56"/>
    </location>
</feature>
<proteinExistence type="predicted"/>
<dbReference type="SMART" id="SM00111">
    <property type="entry name" value="C4"/>
    <property type="match status" value="1"/>
</dbReference>
<protein>
    <recommendedName>
        <fullName evidence="8">Collagen IV NC1 domain-containing protein</fullName>
    </recommendedName>
</protein>
<dbReference type="GeneID" id="78777579"/>
<dbReference type="InterPro" id="IPR001442">
    <property type="entry name" value="Collagen_IV_NC"/>
</dbReference>
<keyword evidence="3" id="KW-0272">Extracellular matrix</keyword>
<evidence type="ECO:0000256" key="6">
    <source>
        <dbReference type="ARBA" id="ARBA00023119"/>
    </source>
</evidence>
<dbReference type="SUPFAM" id="SSF56436">
    <property type="entry name" value="C-type lectin-like"/>
    <property type="match status" value="1"/>
</dbReference>
<evidence type="ECO:0000256" key="5">
    <source>
        <dbReference type="ARBA" id="ARBA00022869"/>
    </source>
</evidence>
<dbReference type="KEGG" id="crq:GCK72_022838"/>
<keyword evidence="4" id="KW-0677">Repeat</keyword>
<evidence type="ECO:0000256" key="2">
    <source>
        <dbReference type="ARBA" id="ARBA00022525"/>
    </source>
</evidence>
<comment type="subcellular location">
    <subcellularLocation>
        <location evidence="1">Secreted</location>
        <location evidence="1">Extracellular space</location>
        <location evidence="1">Extracellular matrix</location>
        <location evidence="1">Basement membrane</location>
    </subcellularLocation>
</comment>
<reference evidence="9 10" key="1">
    <citation type="submission" date="2019-12" db="EMBL/GenBank/DDBJ databases">
        <title>Chromosome-level assembly of the Caenorhabditis remanei genome.</title>
        <authorList>
            <person name="Teterina A.A."/>
            <person name="Willis J.H."/>
            <person name="Phillips P.C."/>
        </authorList>
    </citation>
    <scope>NUCLEOTIDE SEQUENCE [LARGE SCALE GENOMIC DNA]</scope>
    <source>
        <strain evidence="9 10">PX506</strain>
        <tissue evidence="9">Whole organism</tissue>
    </source>
</reference>
<keyword evidence="7" id="KW-1015">Disulfide bond</keyword>
<dbReference type="PROSITE" id="PS51403">
    <property type="entry name" value="NC1_IV"/>
    <property type="match status" value="1"/>
</dbReference>
<accession>A0A6A5FV18</accession>
<dbReference type="GO" id="GO:0005201">
    <property type="term" value="F:extracellular matrix structural constituent"/>
    <property type="evidence" value="ECO:0007669"/>
    <property type="project" value="InterPro"/>
</dbReference>
<evidence type="ECO:0000256" key="4">
    <source>
        <dbReference type="ARBA" id="ARBA00022737"/>
    </source>
</evidence>
<name>A0A6A5FV18_CAERE</name>
<evidence type="ECO:0000313" key="10">
    <source>
        <dbReference type="Proteomes" id="UP000483820"/>
    </source>
</evidence>
<dbReference type="GO" id="GO:0005581">
    <property type="term" value="C:collagen trimer"/>
    <property type="evidence" value="ECO:0007669"/>
    <property type="project" value="UniProtKB-KW"/>
</dbReference>
<comment type="caution">
    <text evidence="9">The sequence shown here is derived from an EMBL/GenBank/DDBJ whole genome shotgun (WGS) entry which is preliminary data.</text>
</comment>
<evidence type="ECO:0000256" key="1">
    <source>
        <dbReference type="ARBA" id="ARBA00004302"/>
    </source>
</evidence>
<evidence type="ECO:0000256" key="7">
    <source>
        <dbReference type="ARBA" id="ARBA00023157"/>
    </source>
</evidence>
<dbReference type="RefSeq" id="XP_053578657.1">
    <property type="nucleotide sequence ID" value="XM_053735091.1"/>
</dbReference>
<dbReference type="CTD" id="78777579"/>
<dbReference type="AlphaFoldDB" id="A0A6A5FV18"/>
<gene>
    <name evidence="9" type="ORF">GCK72_022838</name>
</gene>
<evidence type="ECO:0000313" key="9">
    <source>
        <dbReference type="EMBL" id="KAF1746384.1"/>
    </source>
</evidence>
<keyword evidence="6" id="KW-0176">Collagen</keyword>
<organism evidence="9 10">
    <name type="scientific">Caenorhabditis remanei</name>
    <name type="common">Caenorhabditis vulgaris</name>
    <dbReference type="NCBI Taxonomy" id="31234"/>
    <lineage>
        <taxon>Eukaryota</taxon>
        <taxon>Metazoa</taxon>
        <taxon>Ecdysozoa</taxon>
        <taxon>Nematoda</taxon>
        <taxon>Chromadorea</taxon>
        <taxon>Rhabditida</taxon>
        <taxon>Rhabditina</taxon>
        <taxon>Rhabditomorpha</taxon>
        <taxon>Rhabditoidea</taxon>
        <taxon>Rhabditidae</taxon>
        <taxon>Peloderinae</taxon>
        <taxon>Caenorhabditis</taxon>
    </lineage>
</organism>
<keyword evidence="5" id="KW-0084">Basement membrane</keyword>
<sequence>MPFMFCHMNNVCHVVSRNDCSFWLSIDEPMTTMMNPVTGSAIRPYISHCAVCEFPTAPGYPGVAGSPGSPGFTLES</sequence>
<dbReference type="Proteomes" id="UP000483820">
    <property type="component" value="Chromosome X"/>
</dbReference>
<dbReference type="GO" id="GO:0005604">
    <property type="term" value="C:basement membrane"/>
    <property type="evidence" value="ECO:0007669"/>
    <property type="project" value="UniProtKB-SubCell"/>
</dbReference>